<dbReference type="PANTHER" id="PTHR43095:SF2">
    <property type="entry name" value="GLUCONOKINASE"/>
    <property type="match status" value="1"/>
</dbReference>
<dbReference type="RefSeq" id="WP_353721698.1">
    <property type="nucleotide sequence ID" value="NZ_CP159289.1"/>
</dbReference>
<name>A0AAU8FR06_9BACT</name>
<evidence type="ECO:0000259" key="4">
    <source>
        <dbReference type="Pfam" id="PF00370"/>
    </source>
</evidence>
<keyword evidence="3 5" id="KW-0418">Kinase</keyword>
<dbReference type="SUPFAM" id="SSF53067">
    <property type="entry name" value="Actin-like ATPase domain"/>
    <property type="match status" value="1"/>
</dbReference>
<dbReference type="EMBL" id="CP159289">
    <property type="protein sequence ID" value="XCH26405.1"/>
    <property type="molecule type" value="Genomic_DNA"/>
</dbReference>
<reference evidence="5" key="1">
    <citation type="submission" date="2024-06" db="EMBL/GenBank/DDBJ databases">
        <title>Sequencing and assembly of the genome of Dyadobacter sp. strain 676, a symbiont of Cyamopsis tetragonoloba.</title>
        <authorList>
            <person name="Guro P."/>
            <person name="Sazanova A."/>
            <person name="Kuznetsova I."/>
            <person name="Belimov A."/>
            <person name="Safronova V."/>
        </authorList>
    </citation>
    <scope>NUCLEOTIDE SEQUENCE</scope>
    <source>
        <strain evidence="5">676</strain>
    </source>
</reference>
<dbReference type="InterPro" id="IPR043129">
    <property type="entry name" value="ATPase_NBD"/>
</dbReference>
<dbReference type="InterPro" id="IPR050406">
    <property type="entry name" value="FGGY_Carb_Kinase"/>
</dbReference>
<dbReference type="Pfam" id="PF00370">
    <property type="entry name" value="FGGY_N"/>
    <property type="match status" value="1"/>
</dbReference>
<evidence type="ECO:0000313" key="5">
    <source>
        <dbReference type="EMBL" id="XCH26405.1"/>
    </source>
</evidence>
<protein>
    <submittedName>
        <fullName evidence="5">FGGY family carbohydrate kinase</fullName>
    </submittedName>
</protein>
<dbReference type="PANTHER" id="PTHR43095">
    <property type="entry name" value="SUGAR KINASE"/>
    <property type="match status" value="1"/>
</dbReference>
<gene>
    <name evidence="5" type="ORF">ABV298_08390</name>
</gene>
<sequence length="153" mass="16733">MPYIIGCDIGTTNVKSVAFDAVSGTILASHSESYEMQHPQPDWSEQDPEEIFQAACKTLKKVVSKCKAQGDPVGICFSAAMHGVLALDKDGRQLTNLIIWADNRSADVATRLKASQVGKKIYNNNGTPIHAMTPVCKLLWMKKKRAGNLSQSR</sequence>
<feature type="domain" description="Carbohydrate kinase FGGY N-terminal" evidence="4">
    <location>
        <begin position="3"/>
        <end position="148"/>
    </location>
</feature>
<organism evidence="5">
    <name type="scientific">Dyadobacter sp. 676</name>
    <dbReference type="NCBI Taxonomy" id="3088362"/>
    <lineage>
        <taxon>Bacteria</taxon>
        <taxon>Pseudomonadati</taxon>
        <taxon>Bacteroidota</taxon>
        <taxon>Cytophagia</taxon>
        <taxon>Cytophagales</taxon>
        <taxon>Spirosomataceae</taxon>
        <taxon>Dyadobacter</taxon>
    </lineage>
</organism>
<evidence type="ECO:0000256" key="1">
    <source>
        <dbReference type="ARBA" id="ARBA00009156"/>
    </source>
</evidence>
<evidence type="ECO:0000256" key="3">
    <source>
        <dbReference type="ARBA" id="ARBA00022777"/>
    </source>
</evidence>
<dbReference type="InterPro" id="IPR018484">
    <property type="entry name" value="FGGY_N"/>
</dbReference>
<dbReference type="AlphaFoldDB" id="A0AAU8FR06"/>
<keyword evidence="2" id="KW-0808">Transferase</keyword>
<dbReference type="GO" id="GO:0016301">
    <property type="term" value="F:kinase activity"/>
    <property type="evidence" value="ECO:0007669"/>
    <property type="project" value="UniProtKB-KW"/>
</dbReference>
<proteinExistence type="inferred from homology"/>
<accession>A0AAU8FR06</accession>
<evidence type="ECO:0000256" key="2">
    <source>
        <dbReference type="ARBA" id="ARBA00022679"/>
    </source>
</evidence>
<dbReference type="Gene3D" id="3.30.420.40">
    <property type="match status" value="1"/>
</dbReference>
<comment type="similarity">
    <text evidence="1">Belongs to the FGGY kinase family.</text>
</comment>
<dbReference type="GO" id="GO:0005975">
    <property type="term" value="P:carbohydrate metabolic process"/>
    <property type="evidence" value="ECO:0007669"/>
    <property type="project" value="InterPro"/>
</dbReference>